<dbReference type="Proteomes" id="UP000032668">
    <property type="component" value="Unassembled WGS sequence"/>
</dbReference>
<sequence length="116" mass="13119">MIQKVIYFDGACPVCAREIAFYRNQPGADEVFWQDVASMQGQPAPDLSRAAALARLHARRADGTLVSGAAAFVELWASLPRFAWAARLLSLPPVLWLAEKGYRLFLHLRPLWRRRI</sequence>
<dbReference type="PANTHER" id="PTHR34290">
    <property type="entry name" value="SI:CH73-390P7.2"/>
    <property type="match status" value="1"/>
</dbReference>
<evidence type="ECO:0000313" key="2">
    <source>
        <dbReference type="Proteomes" id="UP000032668"/>
    </source>
</evidence>
<evidence type="ECO:0000313" key="1">
    <source>
        <dbReference type="EMBL" id="GAN78586.1"/>
    </source>
</evidence>
<dbReference type="RefSeq" id="WP_048877082.1">
    <property type="nucleotide sequence ID" value="NZ_BANC01000001.1"/>
</dbReference>
<organism evidence="1 2">
    <name type="scientific">Acidocella aminolytica 101 = DSM 11237</name>
    <dbReference type="NCBI Taxonomy" id="1120923"/>
    <lineage>
        <taxon>Bacteria</taxon>
        <taxon>Pseudomonadati</taxon>
        <taxon>Pseudomonadota</taxon>
        <taxon>Alphaproteobacteria</taxon>
        <taxon>Acetobacterales</taxon>
        <taxon>Acidocellaceae</taxon>
        <taxon>Acidocella</taxon>
    </lineage>
</organism>
<dbReference type="OrthoDB" id="9801773at2"/>
<accession>A0A0D6PB48</accession>
<reference evidence="1 2" key="1">
    <citation type="submission" date="2012-11" db="EMBL/GenBank/DDBJ databases">
        <title>Whole genome sequence of Acidocella aminolytica 101 = DSM 11237.</title>
        <authorList>
            <person name="Azuma Y."/>
            <person name="Higashiura N."/>
            <person name="Hirakawa H."/>
            <person name="Matsushita K."/>
        </authorList>
    </citation>
    <scope>NUCLEOTIDE SEQUENCE [LARGE SCALE GENOMIC DNA]</scope>
    <source>
        <strain evidence="2">101 / DSM 11237</strain>
    </source>
</reference>
<comment type="caution">
    <text evidence="1">The sequence shown here is derived from an EMBL/GenBank/DDBJ whole genome shotgun (WGS) entry which is preliminary data.</text>
</comment>
<dbReference type="PANTHER" id="PTHR34290:SF2">
    <property type="entry name" value="OS04G0668800 PROTEIN"/>
    <property type="match status" value="1"/>
</dbReference>
<name>A0A0D6PB48_9PROT</name>
<dbReference type="EMBL" id="BANC01000001">
    <property type="protein sequence ID" value="GAN78586.1"/>
    <property type="molecule type" value="Genomic_DNA"/>
</dbReference>
<dbReference type="GO" id="GO:0015035">
    <property type="term" value="F:protein-disulfide reductase activity"/>
    <property type="evidence" value="ECO:0007669"/>
    <property type="project" value="InterPro"/>
</dbReference>
<dbReference type="AlphaFoldDB" id="A0A0D6PB48"/>
<keyword evidence="2" id="KW-1185">Reference proteome</keyword>
<dbReference type="STRING" id="1120923.SAMN02746095_03335"/>
<gene>
    <name evidence="1" type="ORF">Aam_001_018</name>
</gene>
<protein>
    <recommendedName>
        <fullName evidence="3">Thiol-disulfide oxidoreductase DCC</fullName>
    </recommendedName>
</protein>
<dbReference type="InterPro" id="IPR007263">
    <property type="entry name" value="DCC1-like"/>
</dbReference>
<dbReference type="Pfam" id="PF04134">
    <property type="entry name" value="DCC1-like"/>
    <property type="match status" value="1"/>
</dbReference>
<proteinExistence type="predicted"/>
<dbReference type="InterPro" id="IPR044691">
    <property type="entry name" value="DCC1_Trx"/>
</dbReference>
<evidence type="ECO:0008006" key="3">
    <source>
        <dbReference type="Google" id="ProtNLM"/>
    </source>
</evidence>